<comment type="caution">
    <text evidence="1">The sequence shown here is derived from an EMBL/GenBank/DDBJ whole genome shotgun (WGS) entry which is preliminary data.</text>
</comment>
<proteinExistence type="predicted"/>
<dbReference type="Proteomes" id="UP000239504">
    <property type="component" value="Unassembled WGS sequence"/>
</dbReference>
<dbReference type="RefSeq" id="WP_104828961.1">
    <property type="nucleotide sequence ID" value="NZ_PJCH01000005.1"/>
</dbReference>
<dbReference type="EMBL" id="PJCH01000005">
    <property type="protein sequence ID" value="PQA87717.1"/>
    <property type="molecule type" value="Genomic_DNA"/>
</dbReference>
<evidence type="ECO:0000313" key="1">
    <source>
        <dbReference type="EMBL" id="PQA87717.1"/>
    </source>
</evidence>
<organism evidence="1 2">
    <name type="scientific">Hyphococcus luteus</name>
    <dbReference type="NCBI Taxonomy" id="2058213"/>
    <lineage>
        <taxon>Bacteria</taxon>
        <taxon>Pseudomonadati</taxon>
        <taxon>Pseudomonadota</taxon>
        <taxon>Alphaproteobacteria</taxon>
        <taxon>Parvularculales</taxon>
        <taxon>Parvularculaceae</taxon>
        <taxon>Hyphococcus</taxon>
    </lineage>
</organism>
<keyword evidence="2" id="KW-1185">Reference proteome</keyword>
<dbReference type="AlphaFoldDB" id="A0A2S7K5D3"/>
<accession>A0A2S7K5D3</accession>
<sequence>METVFVAIAELSKSAQVVAFAGFGVCTSLKEFVKIGPGLFFVLQIADASLAGSHRDRRFAVCLPLRERRSHDVVSQI</sequence>
<reference evidence="1 2" key="1">
    <citation type="submission" date="2017-12" db="EMBL/GenBank/DDBJ databases">
        <authorList>
            <person name="Hurst M.R.H."/>
        </authorList>
    </citation>
    <scope>NUCLEOTIDE SEQUENCE [LARGE SCALE GENOMIC DNA]</scope>
    <source>
        <strain evidence="1 2">SY-3-19</strain>
    </source>
</reference>
<gene>
    <name evidence="1" type="ORF">CW354_04965</name>
</gene>
<protein>
    <submittedName>
        <fullName evidence="1">Uncharacterized protein</fullName>
    </submittedName>
</protein>
<name>A0A2S7K5D3_9PROT</name>
<evidence type="ECO:0000313" key="2">
    <source>
        <dbReference type="Proteomes" id="UP000239504"/>
    </source>
</evidence>